<gene>
    <name evidence="2" type="ORF">ACFO0N_08950</name>
</gene>
<dbReference type="AlphaFoldDB" id="A0ABD5PBH4"/>
<dbReference type="InterPro" id="IPR051797">
    <property type="entry name" value="TrmB-like"/>
</dbReference>
<dbReference type="EMBL" id="JBHSDS010000006">
    <property type="protein sequence ID" value="MFC4358073.1"/>
    <property type="molecule type" value="Genomic_DNA"/>
</dbReference>
<dbReference type="RefSeq" id="WP_267624348.1">
    <property type="nucleotide sequence ID" value="NZ_JAODIW010000008.1"/>
</dbReference>
<dbReference type="PANTHER" id="PTHR34293:SF1">
    <property type="entry name" value="HTH-TYPE TRANSCRIPTIONAL REGULATOR TRMBL2"/>
    <property type="match status" value="1"/>
</dbReference>
<organism evidence="2 3">
    <name type="scientific">Halobium salinum</name>
    <dbReference type="NCBI Taxonomy" id="1364940"/>
    <lineage>
        <taxon>Archaea</taxon>
        <taxon>Methanobacteriati</taxon>
        <taxon>Methanobacteriota</taxon>
        <taxon>Stenosarchaea group</taxon>
        <taxon>Halobacteria</taxon>
        <taxon>Halobacteriales</taxon>
        <taxon>Haloferacaceae</taxon>
        <taxon>Halobium</taxon>
    </lineage>
</organism>
<dbReference type="Gene3D" id="1.10.10.10">
    <property type="entry name" value="Winged helix-like DNA-binding domain superfamily/Winged helix DNA-binding domain"/>
    <property type="match status" value="1"/>
</dbReference>
<sequence>MAGENTDDATFERAVDLLQELGLKEYEAKCFSVLSGRPKGTAKEISDRSDVPRTRVYDAIRVLEAKGLVEVQHGSPQQFRAIPVEEAVETLRRQYDSRFDELQTLLNEVETNDEPGDEVHEVWALSGRTAIDNRTESLVADAESEVVLVVGNESVVTSGLVERLNERQADGVAVVLGGVSEAVGNSLKEAVPDAETFVSGLSWLHGPVDDGEFPAEASISRLLLVDRNTILVSTDDGGVERGVFGRGFTNGLVVIMRRLMATGLAPGDDPEMTE</sequence>
<comment type="caution">
    <text evidence="2">The sequence shown here is derived from an EMBL/GenBank/DDBJ whole genome shotgun (WGS) entry which is preliminary data.</text>
</comment>
<name>A0ABD5PBH4_9EURY</name>
<keyword evidence="3" id="KW-1185">Reference proteome</keyword>
<feature type="domain" description="Transcription regulator TrmB N-terminal" evidence="1">
    <location>
        <begin position="18"/>
        <end position="85"/>
    </location>
</feature>
<protein>
    <submittedName>
        <fullName evidence="2">TrmB family transcriptional regulator</fullName>
    </submittedName>
</protein>
<dbReference type="Pfam" id="PF01978">
    <property type="entry name" value="TrmB"/>
    <property type="match status" value="1"/>
</dbReference>
<evidence type="ECO:0000313" key="3">
    <source>
        <dbReference type="Proteomes" id="UP001595921"/>
    </source>
</evidence>
<dbReference type="InterPro" id="IPR036390">
    <property type="entry name" value="WH_DNA-bd_sf"/>
</dbReference>
<dbReference type="PANTHER" id="PTHR34293">
    <property type="entry name" value="HTH-TYPE TRANSCRIPTIONAL REGULATOR TRMBL2"/>
    <property type="match status" value="1"/>
</dbReference>
<dbReference type="SUPFAM" id="SSF46785">
    <property type="entry name" value="Winged helix' DNA-binding domain"/>
    <property type="match status" value="1"/>
</dbReference>
<evidence type="ECO:0000259" key="1">
    <source>
        <dbReference type="Pfam" id="PF01978"/>
    </source>
</evidence>
<dbReference type="InterPro" id="IPR002831">
    <property type="entry name" value="Tscrpt_reg_TrmB_N"/>
</dbReference>
<reference evidence="2 3" key="1">
    <citation type="journal article" date="2019" name="Int. J. Syst. Evol. Microbiol.">
        <title>The Global Catalogue of Microorganisms (GCM) 10K type strain sequencing project: providing services to taxonomists for standard genome sequencing and annotation.</title>
        <authorList>
            <consortium name="The Broad Institute Genomics Platform"/>
            <consortium name="The Broad Institute Genome Sequencing Center for Infectious Disease"/>
            <person name="Wu L."/>
            <person name="Ma J."/>
        </authorList>
    </citation>
    <scope>NUCLEOTIDE SEQUENCE [LARGE SCALE GENOMIC DNA]</scope>
    <source>
        <strain evidence="2 3">CGMCC 1.12553</strain>
    </source>
</reference>
<accession>A0ABD5PBH4</accession>
<dbReference type="InterPro" id="IPR036388">
    <property type="entry name" value="WH-like_DNA-bd_sf"/>
</dbReference>
<dbReference type="Proteomes" id="UP001595921">
    <property type="component" value="Unassembled WGS sequence"/>
</dbReference>
<proteinExistence type="predicted"/>
<evidence type="ECO:0000313" key="2">
    <source>
        <dbReference type="EMBL" id="MFC4358073.1"/>
    </source>
</evidence>